<evidence type="ECO:0000256" key="1">
    <source>
        <dbReference type="ARBA" id="ARBA00004123"/>
    </source>
</evidence>
<reference evidence="7" key="1">
    <citation type="submission" date="2020-10" db="EMBL/GenBank/DDBJ databases">
        <title>Chromosome-scale genome assembly of the Allis shad, Alosa alosa.</title>
        <authorList>
            <person name="Margot Z."/>
            <person name="Christophe K."/>
            <person name="Cabau C."/>
            <person name="Louis A."/>
            <person name="Berthelot C."/>
            <person name="Parey E."/>
            <person name="Roest Crollius H."/>
            <person name="Montfort J."/>
            <person name="Robinson-Rechavi M."/>
            <person name="Bucao C."/>
            <person name="Bouchez O."/>
            <person name="Gislard M."/>
            <person name="Lluch J."/>
            <person name="Milhes M."/>
            <person name="Lampietro C."/>
            <person name="Lopez Roques C."/>
            <person name="Donnadieu C."/>
            <person name="Braasch I."/>
            <person name="Desvignes T."/>
            <person name="Postlethwait J."/>
            <person name="Bobe J."/>
            <person name="Guiguen Y."/>
        </authorList>
    </citation>
    <scope>NUCLEOTIDE SEQUENCE</scope>
    <source>
        <strain evidence="7">M-15738</strain>
        <tissue evidence="7">Blood</tissue>
    </source>
</reference>
<evidence type="ECO:0000259" key="6">
    <source>
        <dbReference type="PROSITE" id="PS50280"/>
    </source>
</evidence>
<dbReference type="EMBL" id="JADWDJ010000018">
    <property type="protein sequence ID" value="KAG5266350.1"/>
    <property type="molecule type" value="Genomic_DNA"/>
</dbReference>
<dbReference type="SMART" id="SM00355">
    <property type="entry name" value="ZnF_C2H2"/>
    <property type="match status" value="2"/>
</dbReference>
<dbReference type="GO" id="GO:0006355">
    <property type="term" value="P:regulation of DNA-templated transcription"/>
    <property type="evidence" value="ECO:0007669"/>
    <property type="project" value="TreeGrafter"/>
</dbReference>
<feature type="region of interest" description="Disordered" evidence="4">
    <location>
        <begin position="267"/>
        <end position="308"/>
    </location>
</feature>
<protein>
    <recommendedName>
        <fullName evidence="9">PR domain zinc finger protein 8</fullName>
    </recommendedName>
</protein>
<feature type="region of interest" description="Disordered" evidence="4">
    <location>
        <begin position="160"/>
        <end position="249"/>
    </location>
</feature>
<dbReference type="GO" id="GO:0008270">
    <property type="term" value="F:zinc ion binding"/>
    <property type="evidence" value="ECO:0007669"/>
    <property type="project" value="UniProtKB-KW"/>
</dbReference>
<keyword evidence="3" id="KW-0862">Zinc</keyword>
<accession>A0AAV6FUX5</accession>
<evidence type="ECO:0000256" key="3">
    <source>
        <dbReference type="PROSITE-ProRule" id="PRU00042"/>
    </source>
</evidence>
<dbReference type="PROSITE" id="PS50280">
    <property type="entry name" value="SET"/>
    <property type="match status" value="1"/>
</dbReference>
<dbReference type="Gene3D" id="2.170.270.10">
    <property type="entry name" value="SET domain"/>
    <property type="match status" value="1"/>
</dbReference>
<comment type="subcellular location">
    <subcellularLocation>
        <location evidence="1">Nucleus</location>
    </subcellularLocation>
</comment>
<evidence type="ECO:0000313" key="7">
    <source>
        <dbReference type="EMBL" id="KAG5266350.1"/>
    </source>
</evidence>
<dbReference type="Proteomes" id="UP000823561">
    <property type="component" value="Chromosome 18"/>
</dbReference>
<proteinExistence type="predicted"/>
<keyword evidence="8" id="KW-1185">Reference proteome</keyword>
<dbReference type="GO" id="GO:0005634">
    <property type="term" value="C:nucleus"/>
    <property type="evidence" value="ECO:0007669"/>
    <property type="project" value="UniProtKB-SubCell"/>
</dbReference>
<dbReference type="Pfam" id="PF21549">
    <property type="entry name" value="PRDM2_PR"/>
    <property type="match status" value="1"/>
</dbReference>
<evidence type="ECO:0000259" key="5">
    <source>
        <dbReference type="PROSITE" id="PS50157"/>
    </source>
</evidence>
<dbReference type="PROSITE" id="PS00028">
    <property type="entry name" value="ZINC_FINGER_C2H2_1"/>
    <property type="match status" value="2"/>
</dbReference>
<dbReference type="AlphaFoldDB" id="A0AAV6FUX5"/>
<evidence type="ECO:0000256" key="2">
    <source>
        <dbReference type="ARBA" id="ARBA00023242"/>
    </source>
</evidence>
<evidence type="ECO:0008006" key="9">
    <source>
        <dbReference type="Google" id="ProtNLM"/>
    </source>
</evidence>
<evidence type="ECO:0000256" key="4">
    <source>
        <dbReference type="SAM" id="MobiDB-lite"/>
    </source>
</evidence>
<dbReference type="PANTHER" id="PTHR16516:SF4">
    <property type="entry name" value="C2H2-TYPE DOMAIN-CONTAINING PROTEIN"/>
    <property type="match status" value="1"/>
</dbReference>
<keyword evidence="3" id="KW-0863">Zinc-finger</keyword>
<organism evidence="7 8">
    <name type="scientific">Alosa alosa</name>
    <name type="common">allis shad</name>
    <dbReference type="NCBI Taxonomy" id="278164"/>
    <lineage>
        <taxon>Eukaryota</taxon>
        <taxon>Metazoa</taxon>
        <taxon>Chordata</taxon>
        <taxon>Craniata</taxon>
        <taxon>Vertebrata</taxon>
        <taxon>Euteleostomi</taxon>
        <taxon>Actinopterygii</taxon>
        <taxon>Neopterygii</taxon>
        <taxon>Teleostei</taxon>
        <taxon>Clupei</taxon>
        <taxon>Clupeiformes</taxon>
        <taxon>Clupeoidei</taxon>
        <taxon>Clupeidae</taxon>
        <taxon>Alosa</taxon>
    </lineage>
</organism>
<keyword evidence="3" id="KW-0479">Metal-binding</keyword>
<gene>
    <name evidence="7" type="ORF">AALO_G00230030</name>
</gene>
<dbReference type="InterPro" id="IPR052296">
    <property type="entry name" value="TR-Histone_Methyltrans"/>
</dbReference>
<dbReference type="InterPro" id="IPR036236">
    <property type="entry name" value="Znf_C2H2_sf"/>
</dbReference>
<feature type="compositionally biased region" description="Basic and acidic residues" evidence="4">
    <location>
        <begin position="229"/>
        <end position="249"/>
    </location>
</feature>
<dbReference type="SUPFAM" id="SSF57667">
    <property type="entry name" value="beta-beta-alpha zinc fingers"/>
    <property type="match status" value="1"/>
</dbReference>
<comment type="caution">
    <text evidence="7">The sequence shown here is derived from an EMBL/GenBank/DDBJ whole genome shotgun (WGS) entry which is preliminary data.</text>
</comment>
<feature type="domain" description="C2H2-type" evidence="5">
    <location>
        <begin position="394"/>
        <end position="421"/>
    </location>
</feature>
<dbReference type="InterPro" id="IPR013087">
    <property type="entry name" value="Znf_C2H2_type"/>
</dbReference>
<feature type="compositionally biased region" description="Low complexity" evidence="4">
    <location>
        <begin position="281"/>
        <end position="291"/>
    </location>
</feature>
<dbReference type="GO" id="GO:0014003">
    <property type="term" value="P:oligodendrocyte development"/>
    <property type="evidence" value="ECO:0007669"/>
    <property type="project" value="TreeGrafter"/>
</dbReference>
<dbReference type="PROSITE" id="PS50157">
    <property type="entry name" value="ZINC_FINGER_C2H2_2"/>
    <property type="match status" value="2"/>
</dbReference>
<feature type="domain" description="C2H2-type" evidence="5">
    <location>
        <begin position="435"/>
        <end position="458"/>
    </location>
</feature>
<sequence length="458" mass="50506">MEHMLMSRALWTSDGKCVPTHAGDGFASVHVTRELPAGAAFGPCVLHNGFYDTIAFIALKARDTKSNCYAFRVDPEAMRSSPLALSWLRLVQAARNRVEQNTEVFLKAGQLFFRTLRHVQEGEELMVWYDEELARLLGLGDVRATCTPDRICCVRANSCPSPRKRCHDDSPGGRGTKSVLLEKANPSNESNIPPRPAGGDMESPAAAGTHLGTEGGVSRKEATPAGQPTEDRDAENLKRRAERCDRNLRTPERVLHGSVRVLRGTEEQRSAFCRPHRHLGTSETHTPSSTDTHSHTHTHSRSSTGFYSLPTPSADLPLALEPKPAISFRNVLGSALLYGDLPSGPPSVQPGYPYSPDQWPRGGLGVTPVTPAAPPASLPLLPPTLSPLAVAGQNWCAKCNLSFRMTSDLVLHMRSHHKREPASTMPLRRQREERMTCPVCHEHFRERHHLSRHMTSHN</sequence>
<dbReference type="PANTHER" id="PTHR16516">
    <property type="entry name" value="AGAP007109-PA"/>
    <property type="match status" value="1"/>
</dbReference>
<dbReference type="InterPro" id="IPR046341">
    <property type="entry name" value="SET_dom_sf"/>
</dbReference>
<keyword evidence="2" id="KW-0539">Nucleus</keyword>
<evidence type="ECO:0000313" key="8">
    <source>
        <dbReference type="Proteomes" id="UP000823561"/>
    </source>
</evidence>
<dbReference type="InterPro" id="IPR001214">
    <property type="entry name" value="SET_dom"/>
</dbReference>
<feature type="domain" description="SET" evidence="6">
    <location>
        <begin position="27"/>
        <end position="130"/>
    </location>
</feature>
<dbReference type="Gene3D" id="3.30.160.60">
    <property type="entry name" value="Classic Zinc Finger"/>
    <property type="match status" value="1"/>
</dbReference>
<name>A0AAV6FUX5_9TELE</name>